<dbReference type="PANTHER" id="PTHR33054:SF12">
    <property type="entry name" value="ZINC KNUCKLE FAMILY PROTEIN"/>
    <property type="match status" value="1"/>
</dbReference>
<accession>A0A9J5WY57</accession>
<dbReference type="OrthoDB" id="1305132at2759"/>
<evidence type="ECO:0000259" key="1">
    <source>
        <dbReference type="Pfam" id="PF24925"/>
    </source>
</evidence>
<comment type="caution">
    <text evidence="2">The sequence shown here is derived from an EMBL/GenBank/DDBJ whole genome shotgun (WGS) entry which is preliminary data.</text>
</comment>
<dbReference type="Proteomes" id="UP000824120">
    <property type="component" value="Chromosome 10"/>
</dbReference>
<dbReference type="InterPro" id="IPR056648">
    <property type="entry name" value="DUF7746"/>
</dbReference>
<sequence length="369" mass="43001">MFFVPWFITTYLPLFIKLLERSYKDESGNIIKAIYPPQAPFILPNNTRISFTAFQKFIENDVATISINEINNLISENNYLGLYLKVLGEHISSLDKKLDDLTILIGQIKNDLKPSEQAFSSKQLDVPIQRPPEIRDFIFKPLYDIENLLDKKFSQFGVKPISLSEDFADEMETTFDFKNQVEIEINKLRGYPKKNNGNYAPQPRMQTYYYPRPTPQDVLIEERDWNQTNTSYSGSEIYEWNLDGLTDRQLTILVHRMLMHLGEFRWYKDTYLSRVMELPENGLEHWKAKFIDGLPPLFAERVKKTLRNSQGAIPYGNFTYGKLIGACTQEGINLCNELKLSRQLKMDKLRERSQLGDFCVQFGLRDAGK</sequence>
<dbReference type="AlphaFoldDB" id="A0A9J5WY57"/>
<dbReference type="PANTHER" id="PTHR33054">
    <property type="entry name" value="CCHC-TYPE DOMAIN-CONTAINING PROTEIN"/>
    <property type="match status" value="1"/>
</dbReference>
<protein>
    <recommendedName>
        <fullName evidence="1">DUF7746 domain-containing protein</fullName>
    </recommendedName>
</protein>
<evidence type="ECO:0000313" key="2">
    <source>
        <dbReference type="EMBL" id="KAG5580723.1"/>
    </source>
</evidence>
<gene>
    <name evidence="2" type="ORF">H5410_051350</name>
</gene>
<reference evidence="2 3" key="1">
    <citation type="submission" date="2020-09" db="EMBL/GenBank/DDBJ databases">
        <title>De no assembly of potato wild relative species, Solanum commersonii.</title>
        <authorList>
            <person name="Cho K."/>
        </authorList>
    </citation>
    <scope>NUCLEOTIDE SEQUENCE [LARGE SCALE GENOMIC DNA]</scope>
    <source>
        <strain evidence="2">LZ3.2</strain>
        <tissue evidence="2">Leaf</tissue>
    </source>
</reference>
<dbReference type="Pfam" id="PF24925">
    <property type="entry name" value="DUF7746"/>
    <property type="match status" value="1"/>
</dbReference>
<organism evidence="2 3">
    <name type="scientific">Solanum commersonii</name>
    <name type="common">Commerson's wild potato</name>
    <name type="synonym">Commerson's nightshade</name>
    <dbReference type="NCBI Taxonomy" id="4109"/>
    <lineage>
        <taxon>Eukaryota</taxon>
        <taxon>Viridiplantae</taxon>
        <taxon>Streptophyta</taxon>
        <taxon>Embryophyta</taxon>
        <taxon>Tracheophyta</taxon>
        <taxon>Spermatophyta</taxon>
        <taxon>Magnoliopsida</taxon>
        <taxon>eudicotyledons</taxon>
        <taxon>Gunneridae</taxon>
        <taxon>Pentapetalae</taxon>
        <taxon>asterids</taxon>
        <taxon>lamiids</taxon>
        <taxon>Solanales</taxon>
        <taxon>Solanaceae</taxon>
        <taxon>Solanoideae</taxon>
        <taxon>Solaneae</taxon>
        <taxon>Solanum</taxon>
    </lineage>
</organism>
<feature type="domain" description="DUF7746" evidence="1">
    <location>
        <begin position="232"/>
        <end position="260"/>
    </location>
</feature>
<dbReference type="EMBL" id="JACXVP010000010">
    <property type="protein sequence ID" value="KAG5580723.1"/>
    <property type="molecule type" value="Genomic_DNA"/>
</dbReference>
<proteinExistence type="predicted"/>
<name>A0A9J5WY57_SOLCO</name>
<keyword evidence="3" id="KW-1185">Reference proteome</keyword>
<evidence type="ECO:0000313" key="3">
    <source>
        <dbReference type="Proteomes" id="UP000824120"/>
    </source>
</evidence>